<accession>A0A429YZU3</accession>
<dbReference type="InterPro" id="IPR002763">
    <property type="entry name" value="DUF72"/>
</dbReference>
<organism evidence="2 3">
    <name type="scientific">Aquibium carbonis</name>
    <dbReference type="NCBI Taxonomy" id="2495581"/>
    <lineage>
        <taxon>Bacteria</taxon>
        <taxon>Pseudomonadati</taxon>
        <taxon>Pseudomonadota</taxon>
        <taxon>Alphaproteobacteria</taxon>
        <taxon>Hyphomicrobiales</taxon>
        <taxon>Phyllobacteriaceae</taxon>
        <taxon>Aquibium</taxon>
    </lineage>
</organism>
<gene>
    <name evidence="2" type="ORF">EJC49_07830</name>
</gene>
<dbReference type="Pfam" id="PF01904">
    <property type="entry name" value="DUF72"/>
    <property type="match status" value="1"/>
</dbReference>
<dbReference type="SUPFAM" id="SSF117396">
    <property type="entry name" value="TM1631-like"/>
    <property type="match status" value="1"/>
</dbReference>
<sequence length="278" mass="30856">MAPSQKSRPDETNAGKIRTGMGGWTFEPWEGSFYPADLPKKKQLEFAARQVTTIEVNGTYYRGQTPETFAKWAAEAPDGFVFSLKGNRFVTNKKVLASTGESMEKFFAQGIEELGDKLGPIVWQFAPTKKFEADDFEAFLKLLPEKHAGLRLRHVLEVRHASFVDPAFVALARAYGTAICYAHHFDYPEIADVTADFVYARLQRGDDDVPTAYSPAELDAWAARLRLWAQGGVPDDLPIADAAAVVKTVPRDVYAYIIHEGKIRAPQGAMALQRLVDG</sequence>
<protein>
    <submittedName>
        <fullName evidence="2">DUF72 domain-containing protein</fullName>
    </submittedName>
</protein>
<dbReference type="InterPro" id="IPR036520">
    <property type="entry name" value="UPF0759_sf"/>
</dbReference>
<keyword evidence="3" id="KW-1185">Reference proteome</keyword>
<comment type="caution">
    <text evidence="2">The sequence shown here is derived from an EMBL/GenBank/DDBJ whole genome shotgun (WGS) entry which is preliminary data.</text>
</comment>
<evidence type="ECO:0000313" key="3">
    <source>
        <dbReference type="Proteomes" id="UP000278398"/>
    </source>
</evidence>
<dbReference type="OrthoDB" id="9780310at2"/>
<feature type="region of interest" description="Disordered" evidence="1">
    <location>
        <begin position="1"/>
        <end position="21"/>
    </location>
</feature>
<dbReference type="AlphaFoldDB" id="A0A429YZU3"/>
<dbReference type="Gene3D" id="3.20.20.410">
    <property type="entry name" value="Protein of unknown function UPF0759"/>
    <property type="match status" value="1"/>
</dbReference>
<name>A0A429YZU3_9HYPH</name>
<evidence type="ECO:0000256" key="1">
    <source>
        <dbReference type="SAM" id="MobiDB-lite"/>
    </source>
</evidence>
<dbReference type="PANTHER" id="PTHR30348:SF4">
    <property type="entry name" value="DUF72 DOMAIN-CONTAINING PROTEIN"/>
    <property type="match status" value="1"/>
</dbReference>
<evidence type="ECO:0000313" key="2">
    <source>
        <dbReference type="EMBL" id="RST86977.1"/>
    </source>
</evidence>
<reference evidence="2 3" key="1">
    <citation type="submission" date="2018-12" db="EMBL/GenBank/DDBJ databases">
        <title>Mesorhizobium carbonis sp. nov., isolated from coal mine water.</title>
        <authorList>
            <person name="Xin W."/>
            <person name="Xu Z."/>
            <person name="Xiang F."/>
            <person name="Zhang J."/>
            <person name="Xi L."/>
            <person name="Liu J."/>
        </authorList>
    </citation>
    <scope>NUCLEOTIDE SEQUENCE [LARGE SCALE GENOMIC DNA]</scope>
    <source>
        <strain evidence="2 3">B2.3</strain>
    </source>
</reference>
<dbReference type="RefSeq" id="WP_126698990.1">
    <property type="nucleotide sequence ID" value="NZ_RWKW01000028.1"/>
</dbReference>
<dbReference type="EMBL" id="RWKW01000028">
    <property type="protein sequence ID" value="RST86977.1"/>
    <property type="molecule type" value="Genomic_DNA"/>
</dbReference>
<dbReference type="Proteomes" id="UP000278398">
    <property type="component" value="Unassembled WGS sequence"/>
</dbReference>
<dbReference type="PANTHER" id="PTHR30348">
    <property type="entry name" value="UNCHARACTERIZED PROTEIN YECE"/>
    <property type="match status" value="1"/>
</dbReference>
<proteinExistence type="predicted"/>